<reference evidence="1 2" key="1">
    <citation type="submission" date="2022-12" db="EMBL/GenBank/DDBJ databases">
        <title>Chromosome-level genome assembly of true bugs.</title>
        <authorList>
            <person name="Ma L."/>
            <person name="Li H."/>
        </authorList>
    </citation>
    <scope>NUCLEOTIDE SEQUENCE [LARGE SCALE GENOMIC DNA]</scope>
    <source>
        <strain evidence="1">Lab_2022b</strain>
    </source>
</reference>
<evidence type="ECO:0000313" key="2">
    <source>
        <dbReference type="Proteomes" id="UP001461498"/>
    </source>
</evidence>
<comment type="caution">
    <text evidence="1">The sequence shown here is derived from an EMBL/GenBank/DDBJ whole genome shotgun (WGS) entry which is preliminary data.</text>
</comment>
<organism evidence="1 2">
    <name type="scientific">Rhynocoris fuscipes</name>
    <dbReference type="NCBI Taxonomy" id="488301"/>
    <lineage>
        <taxon>Eukaryota</taxon>
        <taxon>Metazoa</taxon>
        <taxon>Ecdysozoa</taxon>
        <taxon>Arthropoda</taxon>
        <taxon>Hexapoda</taxon>
        <taxon>Insecta</taxon>
        <taxon>Pterygota</taxon>
        <taxon>Neoptera</taxon>
        <taxon>Paraneoptera</taxon>
        <taxon>Hemiptera</taxon>
        <taxon>Heteroptera</taxon>
        <taxon>Panheteroptera</taxon>
        <taxon>Cimicomorpha</taxon>
        <taxon>Reduviidae</taxon>
        <taxon>Harpactorinae</taxon>
        <taxon>Harpactorini</taxon>
        <taxon>Rhynocoris</taxon>
    </lineage>
</organism>
<evidence type="ECO:0000313" key="1">
    <source>
        <dbReference type="EMBL" id="KAK9505891.1"/>
    </source>
</evidence>
<dbReference type="Proteomes" id="UP001461498">
    <property type="component" value="Unassembled WGS sequence"/>
</dbReference>
<protein>
    <submittedName>
        <fullName evidence="1">Uncharacterized protein</fullName>
    </submittedName>
</protein>
<proteinExistence type="predicted"/>
<accession>A0AAW1D575</accession>
<keyword evidence="2" id="KW-1185">Reference proteome</keyword>
<gene>
    <name evidence="1" type="ORF">O3M35_009861</name>
</gene>
<sequence>MEGIHILVHSKRYHHQTMIMKISISKIEAINRKKMVRCPGMDTYLPNDENDELNDNNMRFTDDYLKRNKAKVIKQHKTAIVSSTKKHKKNGVRRKFKNNDNNNINENYYNDKKKRSVNRMRSENLENIMLDFQGDSKDNEDNSLENAKLAQAIIHSILKDSVPGTRRELGICQKKIPENFINRDIEIQERKMVEGILRSVEEALLKSLNCKDCLTLHTELAEFLAWLLTGQSTVSCCMPIDRLHHNSNNYFLFHPSHCRHQKIGHVAIPPKCANKKNYLDDNEDDEDIYELLYRRKFAKGKLDKYEEKLV</sequence>
<dbReference type="EMBL" id="JAPXFL010000006">
    <property type="protein sequence ID" value="KAK9505891.1"/>
    <property type="molecule type" value="Genomic_DNA"/>
</dbReference>
<name>A0AAW1D575_9HEMI</name>
<dbReference type="AlphaFoldDB" id="A0AAW1D575"/>